<keyword evidence="5" id="KW-1185">Reference proteome</keyword>
<evidence type="ECO:0000256" key="1">
    <source>
        <dbReference type="ARBA" id="ARBA00023125"/>
    </source>
</evidence>
<accession>A0A069E995</accession>
<evidence type="ECO:0000313" key="4">
    <source>
        <dbReference type="EMBL" id="KCZ85491.1"/>
    </source>
</evidence>
<dbReference type="STRING" id="1280949.HAD_07400"/>
<dbReference type="PRINTS" id="PR00455">
    <property type="entry name" value="HTHTETR"/>
</dbReference>
<dbReference type="PANTHER" id="PTHR43479:SF11">
    <property type="entry name" value="ACREF_ENVCD OPERON REPRESSOR-RELATED"/>
    <property type="match status" value="1"/>
</dbReference>
<name>A0A069E995_9PROT</name>
<feature type="domain" description="HTH tetR-type" evidence="3">
    <location>
        <begin position="19"/>
        <end position="79"/>
    </location>
</feature>
<feature type="DNA-binding region" description="H-T-H motif" evidence="2">
    <location>
        <begin position="42"/>
        <end position="61"/>
    </location>
</feature>
<keyword evidence="1 2" id="KW-0238">DNA-binding</keyword>
<protein>
    <submittedName>
        <fullName evidence="4">TetR family transcriptional regulator</fullName>
    </submittedName>
</protein>
<evidence type="ECO:0000259" key="3">
    <source>
        <dbReference type="PROSITE" id="PS50977"/>
    </source>
</evidence>
<dbReference type="PROSITE" id="PS50977">
    <property type="entry name" value="HTH_TETR_2"/>
    <property type="match status" value="1"/>
</dbReference>
<evidence type="ECO:0000313" key="5">
    <source>
        <dbReference type="Proteomes" id="UP000027446"/>
    </source>
</evidence>
<dbReference type="AlphaFoldDB" id="A0A069E995"/>
<dbReference type="EMBL" id="ARYH01000001">
    <property type="protein sequence ID" value="KCZ85491.1"/>
    <property type="molecule type" value="Genomic_DNA"/>
</dbReference>
<proteinExistence type="predicted"/>
<dbReference type="PATRIC" id="fig|1280949.3.peg.1506"/>
<evidence type="ECO:0000256" key="2">
    <source>
        <dbReference type="PROSITE-ProRule" id="PRU00335"/>
    </source>
</evidence>
<comment type="caution">
    <text evidence="4">The sequence shown here is derived from an EMBL/GenBank/DDBJ whole genome shotgun (WGS) entry which is preliminary data.</text>
</comment>
<organism evidence="4 5">
    <name type="scientific">Hyphomonas adhaerens MHS-3</name>
    <dbReference type="NCBI Taxonomy" id="1280949"/>
    <lineage>
        <taxon>Bacteria</taxon>
        <taxon>Pseudomonadati</taxon>
        <taxon>Pseudomonadota</taxon>
        <taxon>Alphaproteobacteria</taxon>
        <taxon>Hyphomonadales</taxon>
        <taxon>Hyphomonadaceae</taxon>
        <taxon>Hyphomonas</taxon>
    </lineage>
</organism>
<reference evidence="4 5" key="1">
    <citation type="journal article" date="2014" name="Antonie Van Leeuwenhoek">
        <title>Hyphomonas beringensis sp. nov. and Hyphomonas chukchiensis sp. nov., isolated from surface seawater of the Bering Sea and Chukchi Sea.</title>
        <authorList>
            <person name="Li C."/>
            <person name="Lai Q."/>
            <person name="Li G."/>
            <person name="Dong C."/>
            <person name="Wang J."/>
            <person name="Liao Y."/>
            <person name="Shao Z."/>
        </authorList>
    </citation>
    <scope>NUCLEOTIDE SEQUENCE [LARGE SCALE GENOMIC DNA]</scope>
    <source>
        <strain evidence="4 5">MHS-3</strain>
    </source>
</reference>
<dbReference type="OrthoDB" id="9811084at2"/>
<dbReference type="InterPro" id="IPR023772">
    <property type="entry name" value="DNA-bd_HTH_TetR-type_CS"/>
</dbReference>
<dbReference type="PANTHER" id="PTHR43479">
    <property type="entry name" value="ACREF/ENVCD OPERON REPRESSOR-RELATED"/>
    <property type="match status" value="1"/>
</dbReference>
<dbReference type="InterPro" id="IPR001647">
    <property type="entry name" value="HTH_TetR"/>
</dbReference>
<dbReference type="GO" id="GO:0003677">
    <property type="term" value="F:DNA binding"/>
    <property type="evidence" value="ECO:0007669"/>
    <property type="project" value="UniProtKB-UniRule"/>
</dbReference>
<dbReference type="InterPro" id="IPR050624">
    <property type="entry name" value="HTH-type_Tx_Regulator"/>
</dbReference>
<sequence length="207" mass="22941">MTIGMKTVENSGKRARSKAANRRAILDAGRRVFARIGFEATTVRDIIRETDLAAGTFYNYFKSKEEVFEAIAEDSTHRFRGMLKDVRATARTAHDYMHDAYHAYFSFIADENRQALSEGAPHMALIGVRVDTPEMLAVAAEIRSDLERILSADTSSTIDIEFLTAAAIGTAREMGEIMLLRRPVDVDGATEFASRMLMAGVKELAAK</sequence>
<dbReference type="PROSITE" id="PS01081">
    <property type="entry name" value="HTH_TETR_1"/>
    <property type="match status" value="1"/>
</dbReference>
<dbReference type="Proteomes" id="UP000027446">
    <property type="component" value="Unassembled WGS sequence"/>
</dbReference>
<dbReference type="Pfam" id="PF00440">
    <property type="entry name" value="TetR_N"/>
    <property type="match status" value="1"/>
</dbReference>
<dbReference type="RefSeq" id="WP_035570266.1">
    <property type="nucleotide sequence ID" value="NZ_ARYH01000001.1"/>
</dbReference>
<dbReference type="Gene3D" id="1.10.357.10">
    <property type="entry name" value="Tetracycline Repressor, domain 2"/>
    <property type="match status" value="1"/>
</dbReference>
<dbReference type="eggNOG" id="COG1309">
    <property type="taxonomic scope" value="Bacteria"/>
</dbReference>
<gene>
    <name evidence="4" type="ORF">HAD_07400</name>
</gene>
<dbReference type="InterPro" id="IPR009057">
    <property type="entry name" value="Homeodomain-like_sf"/>
</dbReference>
<dbReference type="SUPFAM" id="SSF46689">
    <property type="entry name" value="Homeodomain-like"/>
    <property type="match status" value="1"/>
</dbReference>